<comment type="caution">
    <text evidence="5">The sequence shown here is derived from an EMBL/GenBank/DDBJ whole genome shotgun (WGS) entry which is preliminary data.</text>
</comment>
<organism evidence="5 6">
    <name type="scientific">Paracoccus aurantius</name>
    <dbReference type="NCBI Taxonomy" id="3073814"/>
    <lineage>
        <taxon>Bacteria</taxon>
        <taxon>Pseudomonadati</taxon>
        <taxon>Pseudomonadota</taxon>
        <taxon>Alphaproteobacteria</taxon>
        <taxon>Rhodobacterales</taxon>
        <taxon>Paracoccaceae</taxon>
        <taxon>Paracoccus</taxon>
    </lineage>
</organism>
<accession>A0ABU2HXL7</accession>
<dbReference type="CDD" id="cd01392">
    <property type="entry name" value="HTH_LacI"/>
    <property type="match status" value="1"/>
</dbReference>
<gene>
    <name evidence="5" type="ORF">RGQ15_17165</name>
</gene>
<dbReference type="PROSITE" id="PS50932">
    <property type="entry name" value="HTH_LACI_2"/>
    <property type="match status" value="1"/>
</dbReference>
<dbReference type="PANTHER" id="PTHR30146">
    <property type="entry name" value="LACI-RELATED TRANSCRIPTIONAL REPRESSOR"/>
    <property type="match status" value="1"/>
</dbReference>
<proteinExistence type="predicted"/>
<keyword evidence="2 5" id="KW-0238">DNA-binding</keyword>
<evidence type="ECO:0000256" key="1">
    <source>
        <dbReference type="ARBA" id="ARBA00023015"/>
    </source>
</evidence>
<dbReference type="PANTHER" id="PTHR30146:SF109">
    <property type="entry name" value="HTH-TYPE TRANSCRIPTIONAL REGULATOR GALS"/>
    <property type="match status" value="1"/>
</dbReference>
<protein>
    <submittedName>
        <fullName evidence="5">LacI family DNA-binding transcriptional regulator</fullName>
    </submittedName>
</protein>
<dbReference type="SMART" id="SM00354">
    <property type="entry name" value="HTH_LACI"/>
    <property type="match status" value="1"/>
</dbReference>
<dbReference type="Gene3D" id="3.40.50.2300">
    <property type="match status" value="2"/>
</dbReference>
<dbReference type="SUPFAM" id="SSF53822">
    <property type="entry name" value="Periplasmic binding protein-like I"/>
    <property type="match status" value="1"/>
</dbReference>
<dbReference type="EMBL" id="JAVQLW010000003">
    <property type="protein sequence ID" value="MDS9469295.1"/>
    <property type="molecule type" value="Genomic_DNA"/>
</dbReference>
<dbReference type="Proteomes" id="UP001269144">
    <property type="component" value="Unassembled WGS sequence"/>
</dbReference>
<keyword evidence="1" id="KW-0805">Transcription regulation</keyword>
<evidence type="ECO:0000313" key="6">
    <source>
        <dbReference type="Proteomes" id="UP001269144"/>
    </source>
</evidence>
<sequence length="348" mass="37153">MEKFVPRVKLADVARLAGVSASTVSRVLSNPEVVAVTTRQAVMNAVEATGYRLNHAARNLRKQRTGSVVALVPNLGNPFFSKILAGMGRELAQAGYDLLVADTMEGSAEQKSFRRFFDPSRADGIILLDGRVPADELAPQLGLPPMVCACEWVEGADLPCVRLDNEAGSRLAVEHLLSLGHRHIGLIGGPAGNVLHMARLAASKAAAGNARLTLFQGDFTLQSGLAAARSWIDMPRADRPSAIHAFSDEMACAFLSTVQQAGFRVPEDVSIVGFDDIELASFLTPALTTIHQPKRQIGRDAARLILRAIGGESVTPVTRLVPDLMIRGSTGIASDRIHGGRRGAKADR</sequence>
<dbReference type="PROSITE" id="PS00356">
    <property type="entry name" value="HTH_LACI_1"/>
    <property type="match status" value="1"/>
</dbReference>
<name>A0ABU2HXL7_9RHOB</name>
<evidence type="ECO:0000256" key="3">
    <source>
        <dbReference type="ARBA" id="ARBA00023163"/>
    </source>
</evidence>
<evidence type="ECO:0000313" key="5">
    <source>
        <dbReference type="EMBL" id="MDS9469295.1"/>
    </source>
</evidence>
<reference evidence="6" key="1">
    <citation type="submission" date="2023-07" db="EMBL/GenBank/DDBJ databases">
        <title>Paracoccus sp. MBLB3053 whole genome sequence.</title>
        <authorList>
            <person name="Hwang C.Y."/>
            <person name="Cho E.-S."/>
            <person name="Seo M.-J."/>
        </authorList>
    </citation>
    <scope>NUCLEOTIDE SEQUENCE [LARGE SCALE GENOMIC DNA]</scope>
    <source>
        <strain evidence="6">MBLB3053</strain>
    </source>
</reference>
<dbReference type="Gene3D" id="1.10.260.40">
    <property type="entry name" value="lambda repressor-like DNA-binding domains"/>
    <property type="match status" value="1"/>
</dbReference>
<dbReference type="InterPro" id="IPR046335">
    <property type="entry name" value="LacI/GalR-like_sensor"/>
</dbReference>
<feature type="domain" description="HTH lacI-type" evidence="4">
    <location>
        <begin position="8"/>
        <end position="62"/>
    </location>
</feature>
<dbReference type="Pfam" id="PF13377">
    <property type="entry name" value="Peripla_BP_3"/>
    <property type="match status" value="1"/>
</dbReference>
<keyword evidence="3" id="KW-0804">Transcription</keyword>
<dbReference type="Pfam" id="PF00356">
    <property type="entry name" value="LacI"/>
    <property type="match status" value="1"/>
</dbReference>
<dbReference type="CDD" id="cd06284">
    <property type="entry name" value="PBP1_LacI-like"/>
    <property type="match status" value="1"/>
</dbReference>
<dbReference type="RefSeq" id="WP_311161881.1">
    <property type="nucleotide sequence ID" value="NZ_JAVQLW010000003.1"/>
</dbReference>
<dbReference type="InterPro" id="IPR028082">
    <property type="entry name" value="Peripla_BP_I"/>
</dbReference>
<dbReference type="SUPFAM" id="SSF47413">
    <property type="entry name" value="lambda repressor-like DNA-binding domains"/>
    <property type="match status" value="1"/>
</dbReference>
<dbReference type="GO" id="GO:0003677">
    <property type="term" value="F:DNA binding"/>
    <property type="evidence" value="ECO:0007669"/>
    <property type="project" value="UniProtKB-KW"/>
</dbReference>
<evidence type="ECO:0000259" key="4">
    <source>
        <dbReference type="PROSITE" id="PS50932"/>
    </source>
</evidence>
<dbReference type="InterPro" id="IPR010982">
    <property type="entry name" value="Lambda_DNA-bd_dom_sf"/>
</dbReference>
<keyword evidence="6" id="KW-1185">Reference proteome</keyword>
<evidence type="ECO:0000256" key="2">
    <source>
        <dbReference type="ARBA" id="ARBA00023125"/>
    </source>
</evidence>
<dbReference type="InterPro" id="IPR000843">
    <property type="entry name" value="HTH_LacI"/>
</dbReference>